<dbReference type="InterPro" id="IPR013610">
    <property type="entry name" value="ArdC_N"/>
</dbReference>
<gene>
    <name evidence="3" type="ORF">HYQ43_18000</name>
</gene>
<reference evidence="3 4" key="1">
    <citation type="submission" date="2020-07" db="EMBL/GenBank/DDBJ databases">
        <title>The complete genome of Paracoccus pantotrophus ACCC 10489.</title>
        <authorList>
            <person name="Si Y."/>
        </authorList>
    </citation>
    <scope>NUCLEOTIDE SEQUENCE [LARGE SCALE GENOMIC DNA]</scope>
    <source>
        <strain evidence="4">ACCC 10489</strain>
    </source>
</reference>
<dbReference type="GO" id="GO:0003697">
    <property type="term" value="F:single-stranded DNA binding"/>
    <property type="evidence" value="ECO:0007669"/>
    <property type="project" value="InterPro"/>
</dbReference>
<dbReference type="Proteomes" id="UP000509322">
    <property type="component" value="Chromosome 2"/>
</dbReference>
<protein>
    <submittedName>
        <fullName evidence="3">DUF1738 domain-containing protein</fullName>
    </submittedName>
</protein>
<dbReference type="Pfam" id="PF18818">
    <property type="entry name" value="MPTase-PolyVal"/>
    <property type="match status" value="1"/>
</dbReference>
<dbReference type="Pfam" id="PF08401">
    <property type="entry name" value="ArdcN"/>
    <property type="match status" value="1"/>
</dbReference>
<name>A0A7H9BXU6_PARPN</name>
<dbReference type="InterPro" id="IPR017113">
    <property type="entry name" value="Antirestriction_ArdC"/>
</dbReference>
<evidence type="ECO:0000259" key="1">
    <source>
        <dbReference type="Pfam" id="PF08401"/>
    </source>
</evidence>
<dbReference type="EMBL" id="CP058690">
    <property type="protein sequence ID" value="QLH16013.1"/>
    <property type="molecule type" value="Genomic_DNA"/>
</dbReference>
<accession>A0A7H9BXU6</accession>
<proteinExistence type="predicted"/>
<dbReference type="AlphaFoldDB" id="A0A7H9BXU6"/>
<feature type="domain" description="Polyvalent protein metallopeptidase" evidence="2">
    <location>
        <begin position="150"/>
        <end position="281"/>
    </location>
</feature>
<evidence type="ECO:0000259" key="2">
    <source>
        <dbReference type="Pfam" id="PF18818"/>
    </source>
</evidence>
<feature type="domain" description="N-terminal" evidence="1">
    <location>
        <begin position="10"/>
        <end position="126"/>
    </location>
</feature>
<dbReference type="PIRSF" id="PIRSF037112">
    <property type="entry name" value="Antirestriction_ArdC"/>
    <property type="match status" value="1"/>
</dbReference>
<sequence>MNTKATERFDVYQAITDQIITAIEAGTGPVEMPWHCSESGVTRPMNVESGKAYRGINTVALWAAAINGGYGNGLWGTYRQWQERGAQVRKGEKASLIVFYKEFEVADDEAEDGKGRRYMAKASRVFNVAQVDGYTAPEIDQTADPIDPIEAADRFIRKTGAIIREGGDRAFYRPADDTITMPDRFRFTGTKTSTATEGWYAVLLHELTHWSGAKHRLDRQFGERFGDDAYAMEELVAELGAAFLCGDLGITVKPRPDHAAYIEHWMRIMKGDRKAIFAAASAASKAGDYLASLQGEGRATA</sequence>
<evidence type="ECO:0000313" key="3">
    <source>
        <dbReference type="EMBL" id="QLH16013.1"/>
    </source>
</evidence>
<organism evidence="3 4">
    <name type="scientific">Paracoccus pantotrophus</name>
    <name type="common">Thiosphaera pantotropha</name>
    <dbReference type="NCBI Taxonomy" id="82367"/>
    <lineage>
        <taxon>Bacteria</taxon>
        <taxon>Pseudomonadati</taxon>
        <taxon>Pseudomonadota</taxon>
        <taxon>Alphaproteobacteria</taxon>
        <taxon>Rhodobacterales</taxon>
        <taxon>Paracoccaceae</taxon>
        <taxon>Paracoccus</taxon>
    </lineage>
</organism>
<dbReference type="InterPro" id="IPR041459">
    <property type="entry name" value="MPTase-PolyVal"/>
</dbReference>
<evidence type="ECO:0000313" key="4">
    <source>
        <dbReference type="Proteomes" id="UP000509322"/>
    </source>
</evidence>
<dbReference type="RefSeq" id="WP_179921831.1">
    <property type="nucleotide sequence ID" value="NZ_CP058690.1"/>
</dbReference>